<name>A0AA35YMR3_LACSI</name>
<evidence type="ECO:0000313" key="2">
    <source>
        <dbReference type="Proteomes" id="UP001177003"/>
    </source>
</evidence>
<proteinExistence type="predicted"/>
<dbReference type="AlphaFoldDB" id="A0AA35YMR3"/>
<sequence>MHIIHVGSPESLKSILGDSKSMKARVGTAGDARKVFNDHNVWVILPELNLEFQLCEMESRILILSEWNLDISYMVCAFSTILGYDFWCNSQVYIFV</sequence>
<dbReference type="Proteomes" id="UP001177003">
    <property type="component" value="Chromosome 3"/>
</dbReference>
<evidence type="ECO:0000313" key="1">
    <source>
        <dbReference type="EMBL" id="CAI9276652.1"/>
    </source>
</evidence>
<gene>
    <name evidence="1" type="ORF">LSALG_LOCUS16621</name>
</gene>
<reference evidence="1" key="1">
    <citation type="submission" date="2023-04" db="EMBL/GenBank/DDBJ databases">
        <authorList>
            <person name="Vijverberg K."/>
            <person name="Xiong W."/>
            <person name="Schranz E."/>
        </authorList>
    </citation>
    <scope>NUCLEOTIDE SEQUENCE</scope>
</reference>
<protein>
    <submittedName>
        <fullName evidence="1">Uncharacterized protein</fullName>
    </submittedName>
</protein>
<keyword evidence="2" id="KW-1185">Reference proteome</keyword>
<dbReference type="EMBL" id="OX465079">
    <property type="protein sequence ID" value="CAI9276652.1"/>
    <property type="molecule type" value="Genomic_DNA"/>
</dbReference>
<organism evidence="1 2">
    <name type="scientific">Lactuca saligna</name>
    <name type="common">Willowleaf lettuce</name>
    <dbReference type="NCBI Taxonomy" id="75948"/>
    <lineage>
        <taxon>Eukaryota</taxon>
        <taxon>Viridiplantae</taxon>
        <taxon>Streptophyta</taxon>
        <taxon>Embryophyta</taxon>
        <taxon>Tracheophyta</taxon>
        <taxon>Spermatophyta</taxon>
        <taxon>Magnoliopsida</taxon>
        <taxon>eudicotyledons</taxon>
        <taxon>Gunneridae</taxon>
        <taxon>Pentapetalae</taxon>
        <taxon>asterids</taxon>
        <taxon>campanulids</taxon>
        <taxon>Asterales</taxon>
        <taxon>Asteraceae</taxon>
        <taxon>Cichorioideae</taxon>
        <taxon>Cichorieae</taxon>
        <taxon>Lactucinae</taxon>
        <taxon>Lactuca</taxon>
    </lineage>
</organism>
<accession>A0AA35YMR3</accession>